<dbReference type="EMBL" id="BAAATZ010000021">
    <property type="protein sequence ID" value="GAA2732329.1"/>
    <property type="molecule type" value="Genomic_DNA"/>
</dbReference>
<evidence type="ECO:0000256" key="4">
    <source>
        <dbReference type="ARBA" id="ARBA00023002"/>
    </source>
</evidence>
<dbReference type="Gene3D" id="3.90.420.10">
    <property type="entry name" value="Oxidoreductase, molybdopterin-binding domain"/>
    <property type="match status" value="1"/>
</dbReference>
<keyword evidence="4" id="KW-0560">Oxidoreductase</keyword>
<evidence type="ECO:0000313" key="7">
    <source>
        <dbReference type="EMBL" id="GAA2732329.1"/>
    </source>
</evidence>
<gene>
    <name evidence="7" type="ORF">GCM10010439_49810</name>
</gene>
<keyword evidence="8" id="KW-1185">Reference proteome</keyword>
<evidence type="ECO:0000259" key="6">
    <source>
        <dbReference type="Pfam" id="PF03404"/>
    </source>
</evidence>
<evidence type="ECO:0000256" key="2">
    <source>
        <dbReference type="ARBA" id="ARBA00022505"/>
    </source>
</evidence>
<sequence>MVLREDSFRVQQVRDAGRPGTGEDFEMRWESMRGVGHHTPADQFFVRSHSGVPEIDPRTWTMRLHGDGLRGGPVEFDLEDLRALPSHSATAFIECAGNGRSLYTVQQNQRVEGTPWGLGAIGVAHWTGVPLSVLLERAGIRDDAVDLLPRGLDRPFVRDGVDYGRVRRPLPVSKAMKDVLVAYEMNGHPLRPEHGFPARLVVPDWVGVASIKWLGDVEVSTGPLHSPWDTDFYRLFGLGHPPEGSAPLTTVPIKSAFEISPQAKIAKGREYLLTGRSWSGNGAIRSVEVSTDGGGEWRPARLVGPRQAHTWAQWEFPWSPERRGPAQLMARATDELGVTQSLGAPYNSKGYLFGAVVRHPVTVV</sequence>
<dbReference type="PANTHER" id="PTHR19372">
    <property type="entry name" value="SULFITE REDUCTASE"/>
    <property type="match status" value="1"/>
</dbReference>
<reference evidence="7 8" key="1">
    <citation type="journal article" date="2019" name="Int. J. Syst. Evol. Microbiol.">
        <title>The Global Catalogue of Microorganisms (GCM) 10K type strain sequencing project: providing services to taxonomists for standard genome sequencing and annotation.</title>
        <authorList>
            <consortium name="The Broad Institute Genomics Platform"/>
            <consortium name="The Broad Institute Genome Sequencing Center for Infectious Disease"/>
            <person name="Wu L."/>
            <person name="Ma J."/>
        </authorList>
    </citation>
    <scope>NUCLEOTIDE SEQUENCE [LARGE SCALE GENOMIC DNA]</scope>
    <source>
        <strain evidence="7 8">JCM 8201</strain>
    </source>
</reference>
<dbReference type="CDD" id="cd02110">
    <property type="entry name" value="SO_family_Moco_dimer"/>
    <property type="match status" value="1"/>
</dbReference>
<keyword evidence="3" id="KW-0479">Metal-binding</keyword>
<evidence type="ECO:0000259" key="5">
    <source>
        <dbReference type="Pfam" id="PF00174"/>
    </source>
</evidence>
<evidence type="ECO:0000256" key="1">
    <source>
        <dbReference type="ARBA" id="ARBA00001924"/>
    </source>
</evidence>
<comment type="cofactor">
    <cofactor evidence="1">
        <name>Mo-molybdopterin</name>
        <dbReference type="ChEBI" id="CHEBI:71302"/>
    </cofactor>
</comment>
<dbReference type="PANTHER" id="PTHR19372:SF7">
    <property type="entry name" value="SULFITE OXIDASE, MITOCHONDRIAL"/>
    <property type="match status" value="1"/>
</dbReference>
<dbReference type="RefSeq" id="WP_344453266.1">
    <property type="nucleotide sequence ID" value="NZ_BAAATZ010000021.1"/>
</dbReference>
<feature type="domain" description="Oxidoreductase molybdopterin-binding" evidence="5">
    <location>
        <begin position="49"/>
        <end position="228"/>
    </location>
</feature>
<feature type="domain" description="Moybdenum cofactor oxidoreductase dimerisation" evidence="6">
    <location>
        <begin position="260"/>
        <end position="341"/>
    </location>
</feature>
<accession>A0ABN3UGJ8</accession>
<dbReference type="SUPFAM" id="SSF81296">
    <property type="entry name" value="E set domains"/>
    <property type="match status" value="1"/>
</dbReference>
<dbReference type="InterPro" id="IPR000572">
    <property type="entry name" value="OxRdtase_Mopterin-bd_dom"/>
</dbReference>
<dbReference type="Pfam" id="PF03404">
    <property type="entry name" value="Mo-co_dimer"/>
    <property type="match status" value="1"/>
</dbReference>
<dbReference type="Proteomes" id="UP001501842">
    <property type="component" value="Unassembled WGS sequence"/>
</dbReference>
<dbReference type="PRINTS" id="PR00407">
    <property type="entry name" value="EUMOPTERIN"/>
</dbReference>
<proteinExistence type="predicted"/>
<comment type="caution">
    <text evidence="7">The sequence shown here is derived from an EMBL/GenBank/DDBJ whole genome shotgun (WGS) entry which is preliminary data.</text>
</comment>
<protein>
    <submittedName>
        <fullName evidence="7">Sulfite oxidase</fullName>
    </submittedName>
</protein>
<dbReference type="InterPro" id="IPR005066">
    <property type="entry name" value="MoCF_OxRdtse_dimer"/>
</dbReference>
<dbReference type="InterPro" id="IPR014756">
    <property type="entry name" value="Ig_E-set"/>
</dbReference>
<dbReference type="Gene3D" id="2.60.40.650">
    <property type="match status" value="1"/>
</dbReference>
<evidence type="ECO:0000313" key="8">
    <source>
        <dbReference type="Proteomes" id="UP001501842"/>
    </source>
</evidence>
<dbReference type="SUPFAM" id="SSF56524">
    <property type="entry name" value="Oxidoreductase molybdopterin-binding domain"/>
    <property type="match status" value="1"/>
</dbReference>
<name>A0ABN3UGJ8_9ACTN</name>
<dbReference type="InterPro" id="IPR036374">
    <property type="entry name" value="OxRdtase_Mopterin-bd_sf"/>
</dbReference>
<keyword evidence="2" id="KW-0500">Molybdenum</keyword>
<dbReference type="InterPro" id="IPR008335">
    <property type="entry name" value="Mopterin_OxRdtase_euk"/>
</dbReference>
<evidence type="ECO:0000256" key="3">
    <source>
        <dbReference type="ARBA" id="ARBA00022723"/>
    </source>
</evidence>
<organism evidence="7 8">
    <name type="scientific">Actinocorallia aurantiaca</name>
    <dbReference type="NCBI Taxonomy" id="46204"/>
    <lineage>
        <taxon>Bacteria</taxon>
        <taxon>Bacillati</taxon>
        <taxon>Actinomycetota</taxon>
        <taxon>Actinomycetes</taxon>
        <taxon>Streptosporangiales</taxon>
        <taxon>Thermomonosporaceae</taxon>
        <taxon>Actinocorallia</taxon>
    </lineage>
</organism>
<dbReference type="Pfam" id="PF00174">
    <property type="entry name" value="Oxidored_molyb"/>
    <property type="match status" value="1"/>
</dbReference>